<keyword evidence="12" id="KW-1185">Reference proteome</keyword>
<dbReference type="PANTHER" id="PTHR35011">
    <property type="entry name" value="2,3-DIKETO-L-GULONATE TRAP TRANSPORTER SMALL PERMEASE PROTEIN YIAM"/>
    <property type="match status" value="1"/>
</dbReference>
<evidence type="ECO:0000256" key="8">
    <source>
        <dbReference type="ARBA" id="ARBA00038436"/>
    </source>
</evidence>
<comment type="subcellular location">
    <subcellularLocation>
        <location evidence="1">Cell inner membrane</location>
        <topology evidence="1">Multi-pass membrane protein</topology>
    </subcellularLocation>
</comment>
<keyword evidence="3" id="KW-1003">Cell membrane</keyword>
<keyword evidence="2" id="KW-0813">Transport</keyword>
<dbReference type="Proteomes" id="UP000657421">
    <property type="component" value="Unassembled WGS sequence"/>
</dbReference>
<evidence type="ECO:0000256" key="5">
    <source>
        <dbReference type="ARBA" id="ARBA00022692"/>
    </source>
</evidence>
<keyword evidence="5 9" id="KW-0812">Transmembrane</keyword>
<reference evidence="11 12" key="1">
    <citation type="submission" date="2020-08" db="EMBL/GenBank/DDBJ databases">
        <title>Genome public.</title>
        <authorList>
            <person name="Liu C."/>
            <person name="Sun Q."/>
        </authorList>
    </citation>
    <scope>NUCLEOTIDE SEQUENCE [LARGE SCALE GENOMIC DNA]</scope>
    <source>
        <strain evidence="11 12">NSJ-46</strain>
    </source>
</reference>
<accession>A0ABR7N9X3</accession>
<comment type="similarity">
    <text evidence="8">Belongs to the TRAP transporter small permease family.</text>
</comment>
<dbReference type="RefSeq" id="WP_249308255.1">
    <property type="nucleotide sequence ID" value="NZ_JACRSZ010000008.1"/>
</dbReference>
<feature type="transmembrane region" description="Helical" evidence="9">
    <location>
        <begin position="12"/>
        <end position="33"/>
    </location>
</feature>
<evidence type="ECO:0000256" key="1">
    <source>
        <dbReference type="ARBA" id="ARBA00004429"/>
    </source>
</evidence>
<feature type="domain" description="Tripartite ATP-independent periplasmic transporters DctQ component" evidence="10">
    <location>
        <begin position="25"/>
        <end position="155"/>
    </location>
</feature>
<evidence type="ECO:0000313" key="11">
    <source>
        <dbReference type="EMBL" id="MBC8573198.1"/>
    </source>
</evidence>
<evidence type="ECO:0000256" key="3">
    <source>
        <dbReference type="ARBA" id="ARBA00022475"/>
    </source>
</evidence>
<gene>
    <name evidence="11" type="ORF">H8716_08895</name>
</gene>
<evidence type="ECO:0000256" key="7">
    <source>
        <dbReference type="ARBA" id="ARBA00023136"/>
    </source>
</evidence>
<evidence type="ECO:0000256" key="9">
    <source>
        <dbReference type="SAM" id="Phobius"/>
    </source>
</evidence>
<evidence type="ECO:0000259" key="10">
    <source>
        <dbReference type="Pfam" id="PF04290"/>
    </source>
</evidence>
<comment type="caution">
    <text evidence="11">The sequence shown here is derived from an EMBL/GenBank/DDBJ whole genome shotgun (WGS) entry which is preliminary data.</text>
</comment>
<dbReference type="EMBL" id="JACRSZ010000008">
    <property type="protein sequence ID" value="MBC8573198.1"/>
    <property type="molecule type" value="Genomic_DNA"/>
</dbReference>
<evidence type="ECO:0000256" key="6">
    <source>
        <dbReference type="ARBA" id="ARBA00022989"/>
    </source>
</evidence>
<sequence length="163" mass="17874">MLRKVDDFFNKAYMGVSVILLIVVIVATTIQVFTRYIMNASLSGTDEVARFAFVWMSMLGASICVRTYGHAVVSILNDSLKSKIKLQKSHDLIIQILIFIGAFVILKYGFNLVQMTAKQRSAGLGIPMSYTYACIPVGALGMVINAIANIVDDIKMIKGGTDK</sequence>
<keyword evidence="4" id="KW-0997">Cell inner membrane</keyword>
<feature type="transmembrane region" description="Helical" evidence="9">
    <location>
        <begin position="92"/>
        <end position="110"/>
    </location>
</feature>
<evidence type="ECO:0000313" key="12">
    <source>
        <dbReference type="Proteomes" id="UP000657421"/>
    </source>
</evidence>
<keyword evidence="7 9" id="KW-0472">Membrane</keyword>
<keyword evidence="6 9" id="KW-1133">Transmembrane helix</keyword>
<dbReference type="InterPro" id="IPR055348">
    <property type="entry name" value="DctQ"/>
</dbReference>
<dbReference type="PANTHER" id="PTHR35011:SF11">
    <property type="entry name" value="TRAP TRANSPORTER SMALL PERMEASE PROTEIN"/>
    <property type="match status" value="1"/>
</dbReference>
<evidence type="ECO:0000256" key="2">
    <source>
        <dbReference type="ARBA" id="ARBA00022448"/>
    </source>
</evidence>
<feature type="transmembrane region" description="Helical" evidence="9">
    <location>
        <begin position="130"/>
        <end position="151"/>
    </location>
</feature>
<name>A0ABR7N9X3_9FIRM</name>
<dbReference type="InterPro" id="IPR007387">
    <property type="entry name" value="TRAP_DctQ"/>
</dbReference>
<protein>
    <submittedName>
        <fullName evidence="11">TRAP transporter small permease</fullName>
    </submittedName>
</protein>
<dbReference type="Pfam" id="PF04290">
    <property type="entry name" value="DctQ"/>
    <property type="match status" value="1"/>
</dbReference>
<organism evidence="11 12">
    <name type="scientific">Jingyaoa shaoxingensis</name>
    <dbReference type="NCBI Taxonomy" id="2763671"/>
    <lineage>
        <taxon>Bacteria</taxon>
        <taxon>Bacillati</taxon>
        <taxon>Bacillota</taxon>
        <taxon>Clostridia</taxon>
        <taxon>Lachnospirales</taxon>
        <taxon>Lachnospiraceae</taxon>
        <taxon>Jingyaoa</taxon>
    </lineage>
</organism>
<proteinExistence type="inferred from homology"/>
<feature type="transmembrane region" description="Helical" evidence="9">
    <location>
        <begin position="53"/>
        <end position="80"/>
    </location>
</feature>
<evidence type="ECO:0000256" key="4">
    <source>
        <dbReference type="ARBA" id="ARBA00022519"/>
    </source>
</evidence>